<comment type="similarity">
    <text evidence="2 6">Belongs to the RRP36 family.</text>
</comment>
<organism evidence="8 9">
    <name type="scientific">Apatococcus lobatus</name>
    <dbReference type="NCBI Taxonomy" id="904363"/>
    <lineage>
        <taxon>Eukaryota</taxon>
        <taxon>Viridiplantae</taxon>
        <taxon>Chlorophyta</taxon>
        <taxon>core chlorophytes</taxon>
        <taxon>Trebouxiophyceae</taxon>
        <taxon>Chlorellales</taxon>
        <taxon>Chlorellaceae</taxon>
        <taxon>Apatococcus</taxon>
    </lineage>
</organism>
<evidence type="ECO:0000256" key="6">
    <source>
        <dbReference type="RuleBase" id="RU368027"/>
    </source>
</evidence>
<keyword evidence="9" id="KW-1185">Reference proteome</keyword>
<gene>
    <name evidence="8" type="ORF">WJX74_007780</name>
</gene>
<evidence type="ECO:0000256" key="1">
    <source>
        <dbReference type="ARBA" id="ARBA00004604"/>
    </source>
</evidence>
<evidence type="ECO:0000313" key="8">
    <source>
        <dbReference type="EMBL" id="KAK9826047.1"/>
    </source>
</evidence>
<dbReference type="InterPro" id="IPR009292">
    <property type="entry name" value="RRP36"/>
</dbReference>
<feature type="region of interest" description="Disordered" evidence="7">
    <location>
        <begin position="237"/>
        <end position="258"/>
    </location>
</feature>
<keyword evidence="3 6" id="KW-0690">Ribosome biogenesis</keyword>
<dbReference type="GO" id="GO:0030686">
    <property type="term" value="C:90S preribosome"/>
    <property type="evidence" value="ECO:0007669"/>
    <property type="project" value="TreeGrafter"/>
</dbReference>
<sequence>MPADCSSSGSEPEEAQQRGSEDSEDDMPDRNQDIPFEVFVKRLEAQSEQSGLPCSCHRQRGTTIGDLQSEAQKEVSKPKRENKNRPLEASAKRPVKRHRDVVEGLGRRSRDPRFDGQLQDALPSNDQATKRRYAFVYDQQLPQERQSIKQALKKAKGDERKKELQGQLTRVEQTIRAEEGRRAEQHQKQLEQAAEKEAVKSGKKPYFANKADRKQQELLRKYQALKATGRLEKLMAKRRRKNASADHRYIPGGRRSHD</sequence>
<feature type="compositionally biased region" description="Basic and acidic residues" evidence="7">
    <location>
        <begin position="71"/>
        <end position="86"/>
    </location>
</feature>
<feature type="compositionally biased region" description="Polar residues" evidence="7">
    <location>
        <begin position="1"/>
        <end position="10"/>
    </location>
</feature>
<dbReference type="EMBL" id="JALJOS010000022">
    <property type="protein sequence ID" value="KAK9826047.1"/>
    <property type="molecule type" value="Genomic_DNA"/>
</dbReference>
<evidence type="ECO:0000313" key="9">
    <source>
        <dbReference type="Proteomes" id="UP001438707"/>
    </source>
</evidence>
<dbReference type="PANTHER" id="PTHR21738">
    <property type="entry name" value="RIBOSOMAL RNA PROCESSING PROTEIN 36 HOMOLOG"/>
    <property type="match status" value="1"/>
</dbReference>
<evidence type="ECO:0000256" key="3">
    <source>
        <dbReference type="ARBA" id="ARBA00022517"/>
    </source>
</evidence>
<keyword evidence="6" id="KW-0687">Ribonucleoprotein</keyword>
<reference evidence="8 9" key="1">
    <citation type="journal article" date="2024" name="Nat. Commun.">
        <title>Phylogenomics reveals the evolutionary origins of lichenization in chlorophyte algae.</title>
        <authorList>
            <person name="Puginier C."/>
            <person name="Libourel C."/>
            <person name="Otte J."/>
            <person name="Skaloud P."/>
            <person name="Haon M."/>
            <person name="Grisel S."/>
            <person name="Petersen M."/>
            <person name="Berrin J.G."/>
            <person name="Delaux P.M."/>
            <person name="Dal Grande F."/>
            <person name="Keller J."/>
        </authorList>
    </citation>
    <scope>NUCLEOTIDE SEQUENCE [LARGE SCALE GENOMIC DNA]</scope>
    <source>
        <strain evidence="8 9">SAG 2145</strain>
    </source>
</reference>
<keyword evidence="5 6" id="KW-0539">Nucleus</keyword>
<feature type="compositionally biased region" description="Basic and acidic residues" evidence="7">
    <location>
        <begin position="155"/>
        <end position="164"/>
    </location>
</feature>
<dbReference type="GO" id="GO:0005730">
    <property type="term" value="C:nucleolus"/>
    <property type="evidence" value="ECO:0007669"/>
    <property type="project" value="UniProtKB-SubCell"/>
</dbReference>
<proteinExistence type="inferred from homology"/>
<keyword evidence="4 6" id="KW-0698">rRNA processing</keyword>
<evidence type="ECO:0000256" key="5">
    <source>
        <dbReference type="ARBA" id="ARBA00023242"/>
    </source>
</evidence>
<feature type="compositionally biased region" description="Polar residues" evidence="7">
    <location>
        <begin position="61"/>
        <end position="70"/>
    </location>
</feature>
<dbReference type="Proteomes" id="UP001438707">
    <property type="component" value="Unassembled WGS sequence"/>
</dbReference>
<name>A0AAW1QX32_9CHLO</name>
<comment type="subcellular location">
    <subcellularLocation>
        <location evidence="1 6">Nucleus</location>
        <location evidence="1 6">Nucleolus</location>
    </subcellularLocation>
</comment>
<dbReference type="AlphaFoldDB" id="A0AAW1QX32"/>
<feature type="compositionally biased region" description="Basic and acidic residues" evidence="7">
    <location>
        <begin position="173"/>
        <end position="200"/>
    </location>
</feature>
<evidence type="ECO:0000256" key="2">
    <source>
        <dbReference type="ARBA" id="ARBA00009418"/>
    </source>
</evidence>
<dbReference type="Pfam" id="PF06102">
    <property type="entry name" value="RRP36"/>
    <property type="match status" value="1"/>
</dbReference>
<protein>
    <recommendedName>
        <fullName evidence="6">rRNA biogenesis protein RRP36</fullName>
    </recommendedName>
</protein>
<dbReference type="GO" id="GO:0000462">
    <property type="term" value="P:maturation of SSU-rRNA from tricistronic rRNA transcript (SSU-rRNA, 5.8S rRNA, LSU-rRNA)"/>
    <property type="evidence" value="ECO:0007669"/>
    <property type="project" value="TreeGrafter"/>
</dbReference>
<comment type="function">
    <text evidence="6">Component of the 90S pre-ribosome involved in the maturation of rRNAs. Required for early cleavages of the pre-RNAs in the 40S ribosomal subunit maturation pathway.</text>
</comment>
<comment type="subunit">
    <text evidence="6">Associates with 90S and pre-40S pre-ribosomal particles.</text>
</comment>
<accession>A0AAW1QX32</accession>
<feature type="compositionally biased region" description="Basic and acidic residues" evidence="7">
    <location>
        <begin position="100"/>
        <end position="114"/>
    </location>
</feature>
<feature type="region of interest" description="Disordered" evidence="7">
    <location>
        <begin position="1"/>
        <end position="130"/>
    </location>
</feature>
<evidence type="ECO:0000256" key="4">
    <source>
        <dbReference type="ARBA" id="ARBA00022552"/>
    </source>
</evidence>
<dbReference type="PANTHER" id="PTHR21738:SF0">
    <property type="entry name" value="RIBOSOMAL RNA PROCESSING PROTEIN 36 HOMOLOG"/>
    <property type="match status" value="1"/>
</dbReference>
<comment type="caution">
    <text evidence="8">The sequence shown here is derived from an EMBL/GenBank/DDBJ whole genome shotgun (WGS) entry which is preliminary data.</text>
</comment>
<evidence type="ECO:0000256" key="7">
    <source>
        <dbReference type="SAM" id="MobiDB-lite"/>
    </source>
</evidence>
<feature type="region of interest" description="Disordered" evidence="7">
    <location>
        <begin position="144"/>
        <end position="214"/>
    </location>
</feature>